<feature type="compositionally biased region" description="Polar residues" evidence="1">
    <location>
        <begin position="529"/>
        <end position="540"/>
    </location>
</feature>
<gene>
    <name evidence="4" type="primary">LOC106467038</name>
</gene>
<keyword evidence="3" id="KW-1185">Reference proteome</keyword>
<reference evidence="4" key="1">
    <citation type="submission" date="2025-08" db="UniProtKB">
        <authorList>
            <consortium name="RefSeq"/>
        </authorList>
    </citation>
    <scope>IDENTIFICATION</scope>
    <source>
        <tissue evidence="4">Muscle</tissue>
    </source>
</reference>
<evidence type="ECO:0000313" key="3">
    <source>
        <dbReference type="Proteomes" id="UP000694941"/>
    </source>
</evidence>
<feature type="transmembrane region" description="Helical" evidence="2">
    <location>
        <begin position="259"/>
        <end position="282"/>
    </location>
</feature>
<dbReference type="GeneID" id="106467038"/>
<keyword evidence="2" id="KW-1133">Transmembrane helix</keyword>
<dbReference type="PANTHER" id="PTHR33538">
    <property type="entry name" value="PROTEIN GAMETE EXPRESSED 1"/>
    <property type="match status" value="1"/>
</dbReference>
<organism evidence="3 4">
    <name type="scientific">Limulus polyphemus</name>
    <name type="common">Atlantic horseshoe crab</name>
    <dbReference type="NCBI Taxonomy" id="6850"/>
    <lineage>
        <taxon>Eukaryota</taxon>
        <taxon>Metazoa</taxon>
        <taxon>Ecdysozoa</taxon>
        <taxon>Arthropoda</taxon>
        <taxon>Chelicerata</taxon>
        <taxon>Merostomata</taxon>
        <taxon>Xiphosura</taxon>
        <taxon>Limulidae</taxon>
        <taxon>Limulus</taxon>
    </lineage>
</organism>
<sequence>MTRILIIFLWLFRHEFHLYISLPLMIGILINFNGLRNVYSLNTEGINAENIIQAQFGNKNQLMEGQKQYEIITSKLPQYGECWKRAVEDLHKGCKELTDDIQSRVALKFTNCFLQKLGMKTYPCSNEIEVSECIHDINDKAFASYTEFFTHTQSICFFLQSQVWQEQTETVISKLSVNSARVSHQLKVAGETQEQLLQLQRLSLNNQNKLAKSGEGLSLELERSRDNVRILFEEFRSSTNEQRMMIFEVFERVSKLQSFVLGEFSGFYSLVFYLVAAFVSYLLTSTSRTSEARFWLFALFTANILIERLLTQYSLEAEAKQNKLLEADGPVYWHICLCRKIVCGLAVAILSWFAYKFQDYAIINNQLLTEIQQQNKELKNYLENMGHTTPGSFYPMAVGTSLNNSSFSDQRSLTSESGLNSSSDFSDDETFICNLSHSEVNEKIPEITPNGIPLGDIRWNRGDSQLINQATFGATSDAQVKNKPEKTGVTERRYNLRARNKPQQTTNEVITDESPKTFAKTVKKLASISRHNSQKVQQTMKHLKKQHAPFFSSDED</sequence>
<feature type="region of interest" description="Disordered" evidence="1">
    <location>
        <begin position="528"/>
        <end position="556"/>
    </location>
</feature>
<dbReference type="PANTHER" id="PTHR33538:SF2">
    <property type="entry name" value="PROTEIN GAMETE EXPRESSED 1"/>
    <property type="match status" value="1"/>
</dbReference>
<keyword evidence="2" id="KW-0812">Transmembrane</keyword>
<protein>
    <submittedName>
        <fullName evidence="4">Uncharacterized protein LOC106467038</fullName>
    </submittedName>
</protein>
<evidence type="ECO:0000256" key="1">
    <source>
        <dbReference type="SAM" id="MobiDB-lite"/>
    </source>
</evidence>
<evidence type="ECO:0000256" key="2">
    <source>
        <dbReference type="SAM" id="Phobius"/>
    </source>
</evidence>
<feature type="transmembrane region" description="Helical" evidence="2">
    <location>
        <begin position="331"/>
        <end position="355"/>
    </location>
</feature>
<evidence type="ECO:0000313" key="4">
    <source>
        <dbReference type="RefSeq" id="XP_013782802.2"/>
    </source>
</evidence>
<dbReference type="RefSeq" id="XP_013782802.2">
    <property type="nucleotide sequence ID" value="XM_013927348.2"/>
</dbReference>
<name>A0ABM1BIR3_LIMPO</name>
<accession>A0ABM1BIR3</accession>
<feature type="transmembrane region" description="Helical" evidence="2">
    <location>
        <begin position="294"/>
        <end position="310"/>
    </location>
</feature>
<dbReference type="InterPro" id="IPR040346">
    <property type="entry name" value="GEX1/Brambleberry"/>
</dbReference>
<dbReference type="Proteomes" id="UP000694941">
    <property type="component" value="Unplaced"/>
</dbReference>
<proteinExistence type="predicted"/>
<keyword evidence="2" id="KW-0472">Membrane</keyword>